<dbReference type="Proteomes" id="UP000553706">
    <property type="component" value="Unassembled WGS sequence"/>
</dbReference>
<dbReference type="Pfam" id="PF06073">
    <property type="entry name" value="DUF934"/>
    <property type="match status" value="1"/>
</dbReference>
<accession>A0A840VCZ1</accession>
<dbReference type="RefSeq" id="WP_246344145.1">
    <property type="nucleotide sequence ID" value="NZ_JACHFJ010000007.1"/>
</dbReference>
<dbReference type="AlphaFoldDB" id="A0A840VCZ1"/>
<evidence type="ECO:0000313" key="1">
    <source>
        <dbReference type="EMBL" id="MBB5373564.1"/>
    </source>
</evidence>
<proteinExistence type="predicted"/>
<dbReference type="InterPro" id="IPR008318">
    <property type="entry name" value="UCP030820"/>
</dbReference>
<comment type="caution">
    <text evidence="1">The sequence shown here is derived from an EMBL/GenBank/DDBJ whole genome shotgun (WGS) entry which is preliminary data.</text>
</comment>
<gene>
    <name evidence="1" type="ORF">HNP71_001824</name>
</gene>
<dbReference type="EMBL" id="JACHFJ010000007">
    <property type="protein sequence ID" value="MBB5373564.1"/>
    <property type="molecule type" value="Genomic_DNA"/>
</dbReference>
<keyword evidence="2" id="KW-1185">Reference proteome</keyword>
<name>A0A840VCZ1_9PROT</name>
<protein>
    <submittedName>
        <fullName evidence="1">Uncharacterized protein (DUF934 family)</fullName>
    </submittedName>
</protein>
<sequence>MPLVNAKGEEIADAGVAGLRLTPDAKIEDIATQLPGAALIEIEFPKFRDGRGFTLARTLRERHGYKGDLRAVGHFIPDQFAALIACGFTSFLTPPEHTPAQFAAALREHRQPGQLLRRSLGRALEG</sequence>
<reference evidence="1 2" key="1">
    <citation type="submission" date="2020-08" db="EMBL/GenBank/DDBJ databases">
        <title>Genomic Encyclopedia of Type Strains, Phase IV (KMG-IV): sequencing the most valuable type-strain genomes for metagenomic binning, comparative biology and taxonomic classification.</title>
        <authorList>
            <person name="Goeker M."/>
        </authorList>
    </citation>
    <scope>NUCLEOTIDE SEQUENCE [LARGE SCALE GENOMIC DNA]</scope>
    <source>
        <strain evidence="1 2">DSM 27026</strain>
    </source>
</reference>
<organism evidence="1 2">
    <name type="scientific">Acidocella aromatica</name>
    <dbReference type="NCBI Taxonomy" id="1303579"/>
    <lineage>
        <taxon>Bacteria</taxon>
        <taxon>Pseudomonadati</taxon>
        <taxon>Pseudomonadota</taxon>
        <taxon>Alphaproteobacteria</taxon>
        <taxon>Acetobacterales</taxon>
        <taxon>Acidocellaceae</taxon>
        <taxon>Acidocella</taxon>
    </lineage>
</organism>
<evidence type="ECO:0000313" key="2">
    <source>
        <dbReference type="Proteomes" id="UP000553706"/>
    </source>
</evidence>